<gene>
    <name evidence="3" type="ORF">COLO4_14589</name>
</gene>
<protein>
    <submittedName>
        <fullName evidence="3">Tetratricopeptide-like helical</fullName>
    </submittedName>
</protein>
<accession>A0A1R3JS16</accession>
<keyword evidence="2" id="KW-0802">TPR repeat</keyword>
<reference evidence="4" key="1">
    <citation type="submission" date="2013-09" db="EMBL/GenBank/DDBJ databases">
        <title>Corchorus olitorius genome sequencing.</title>
        <authorList>
            <person name="Alam M."/>
            <person name="Haque M.S."/>
            <person name="Islam M.S."/>
            <person name="Emdad E.M."/>
            <person name="Islam M.M."/>
            <person name="Ahmed B."/>
            <person name="Halim A."/>
            <person name="Hossen Q.M.M."/>
            <person name="Hossain M.Z."/>
            <person name="Ahmed R."/>
            <person name="Khan M.M."/>
            <person name="Islam R."/>
            <person name="Rashid M.M."/>
            <person name="Khan S.A."/>
            <person name="Rahman M.S."/>
            <person name="Alam M."/>
            <person name="Yahiya A.S."/>
            <person name="Khan M.S."/>
            <person name="Azam M.S."/>
            <person name="Haque T."/>
            <person name="Lashkar M.Z.H."/>
            <person name="Akhand A.I."/>
            <person name="Morshed G."/>
            <person name="Roy S."/>
            <person name="Uddin K.S."/>
            <person name="Rabeya T."/>
            <person name="Hossain A.S."/>
            <person name="Chowdhury A."/>
            <person name="Snigdha A.R."/>
            <person name="Mortoza M.S."/>
            <person name="Matin S.A."/>
            <person name="Hoque S.M.E."/>
            <person name="Islam M.K."/>
            <person name="Roy D.K."/>
            <person name="Haider R."/>
            <person name="Moosa M.M."/>
            <person name="Elias S.M."/>
            <person name="Hasan A.M."/>
            <person name="Jahan S."/>
            <person name="Shafiuddin M."/>
            <person name="Mahmood N."/>
            <person name="Shommy N.S."/>
        </authorList>
    </citation>
    <scope>NUCLEOTIDE SEQUENCE [LARGE SCALE GENOMIC DNA]</scope>
    <source>
        <strain evidence="4">cv. O-4</strain>
    </source>
</reference>
<evidence type="ECO:0000256" key="2">
    <source>
        <dbReference type="ARBA" id="ARBA00022803"/>
    </source>
</evidence>
<dbReference type="Proteomes" id="UP000187203">
    <property type="component" value="Unassembled WGS sequence"/>
</dbReference>
<dbReference type="STRING" id="93759.A0A1R3JS16"/>
<dbReference type="OrthoDB" id="1936594at2759"/>
<keyword evidence="1" id="KW-0677">Repeat</keyword>
<keyword evidence="4" id="KW-1185">Reference proteome</keyword>
<evidence type="ECO:0000313" key="3">
    <source>
        <dbReference type="EMBL" id="OMO97487.1"/>
    </source>
</evidence>
<comment type="caution">
    <text evidence="3">The sequence shown here is derived from an EMBL/GenBank/DDBJ whole genome shotgun (WGS) entry which is preliminary data.</text>
</comment>
<organism evidence="3 4">
    <name type="scientific">Corchorus olitorius</name>
    <dbReference type="NCBI Taxonomy" id="93759"/>
    <lineage>
        <taxon>Eukaryota</taxon>
        <taxon>Viridiplantae</taxon>
        <taxon>Streptophyta</taxon>
        <taxon>Embryophyta</taxon>
        <taxon>Tracheophyta</taxon>
        <taxon>Spermatophyta</taxon>
        <taxon>Magnoliopsida</taxon>
        <taxon>eudicotyledons</taxon>
        <taxon>Gunneridae</taxon>
        <taxon>Pentapetalae</taxon>
        <taxon>rosids</taxon>
        <taxon>malvids</taxon>
        <taxon>Malvales</taxon>
        <taxon>Malvaceae</taxon>
        <taxon>Grewioideae</taxon>
        <taxon>Apeibeae</taxon>
        <taxon>Corchorus</taxon>
    </lineage>
</organism>
<name>A0A1R3JS16_9ROSI</name>
<dbReference type="InterPro" id="IPR044244">
    <property type="entry name" value="TTC27/Emw1"/>
</dbReference>
<proteinExistence type="predicted"/>
<dbReference type="AlphaFoldDB" id="A0A1R3JS16"/>
<dbReference type="EMBL" id="AWUE01015440">
    <property type="protein sequence ID" value="OMO97487.1"/>
    <property type="molecule type" value="Genomic_DNA"/>
</dbReference>
<dbReference type="PANTHER" id="PTHR16193:SF0">
    <property type="entry name" value="TETRATRICOPEPTIDE REPEAT PROTEIN 27"/>
    <property type="match status" value="1"/>
</dbReference>
<dbReference type="PANTHER" id="PTHR16193">
    <property type="entry name" value="TETRATRICOPEPTIDE REPEAT PROTEIN 27"/>
    <property type="match status" value="1"/>
</dbReference>
<sequence length="196" mass="22528">MALKKERHLIRKKKKESFTAYAQAVKFMRDSWKLWENYGLVAVEVGSIFQALDAARKVLDVTNYKRTGVRLLDRITQYLEESSSNSHSAVIDGEYCANKNFTDSCIYSVNKLSNSEPNEGMSPEKRQMVKLLGNILEEGSDLWKDGDRFRRFADALLELCKIYIILSSSIGSHHQQLLSAERELQSAIKQARYFIH</sequence>
<evidence type="ECO:0000256" key="1">
    <source>
        <dbReference type="ARBA" id="ARBA00022737"/>
    </source>
</evidence>
<evidence type="ECO:0000313" key="4">
    <source>
        <dbReference type="Proteomes" id="UP000187203"/>
    </source>
</evidence>